<keyword evidence="2" id="KW-0175">Coiled coil</keyword>
<evidence type="ECO:0000313" key="4">
    <source>
        <dbReference type="Proteomes" id="UP000191112"/>
    </source>
</evidence>
<dbReference type="EMBL" id="FUYZ01000026">
    <property type="protein sequence ID" value="SKC12518.1"/>
    <property type="molecule type" value="Genomic_DNA"/>
</dbReference>
<dbReference type="InterPro" id="IPR035093">
    <property type="entry name" value="RelE/ParE_toxin_dom_sf"/>
</dbReference>
<dbReference type="Gene3D" id="3.30.2310.20">
    <property type="entry name" value="RelE-like"/>
    <property type="match status" value="1"/>
</dbReference>
<reference evidence="3 4" key="1">
    <citation type="submission" date="2017-02" db="EMBL/GenBank/DDBJ databases">
        <authorList>
            <person name="Peterson S.W."/>
        </authorList>
    </citation>
    <scope>NUCLEOTIDE SEQUENCE [LARGE SCALE GENOMIC DNA]</scope>
    <source>
        <strain evidence="3 4">DSM 22323</strain>
    </source>
</reference>
<evidence type="ECO:0000256" key="2">
    <source>
        <dbReference type="SAM" id="Coils"/>
    </source>
</evidence>
<evidence type="ECO:0000256" key="1">
    <source>
        <dbReference type="ARBA" id="ARBA00022649"/>
    </source>
</evidence>
<keyword evidence="1" id="KW-1277">Toxin-antitoxin system</keyword>
<dbReference type="AlphaFoldDB" id="A0A1T5GVW0"/>
<organism evidence="3 4">
    <name type="scientific">Soonwooa buanensis</name>
    <dbReference type="NCBI Taxonomy" id="619805"/>
    <lineage>
        <taxon>Bacteria</taxon>
        <taxon>Pseudomonadati</taxon>
        <taxon>Bacteroidota</taxon>
        <taxon>Flavobacteriia</taxon>
        <taxon>Flavobacteriales</taxon>
        <taxon>Weeksellaceae</taxon>
        <taxon>Chryseobacterium group</taxon>
        <taxon>Soonwooa</taxon>
    </lineage>
</organism>
<dbReference type="STRING" id="619805.SAMN05660477_03168"/>
<dbReference type="InterPro" id="IPR007712">
    <property type="entry name" value="RelE/ParE_toxin"/>
</dbReference>
<dbReference type="OrthoDB" id="1098070at2"/>
<name>A0A1T5GVW0_9FLAO</name>
<keyword evidence="4" id="KW-1185">Reference proteome</keyword>
<feature type="coiled-coil region" evidence="2">
    <location>
        <begin position="14"/>
        <end position="46"/>
    </location>
</feature>
<dbReference type="Pfam" id="PF05016">
    <property type="entry name" value="ParE_toxin"/>
    <property type="match status" value="1"/>
</dbReference>
<accession>A0A1T5GVW0</accession>
<evidence type="ECO:0000313" key="3">
    <source>
        <dbReference type="EMBL" id="SKC12518.1"/>
    </source>
</evidence>
<dbReference type="RefSeq" id="WP_079668368.1">
    <property type="nucleotide sequence ID" value="NZ_FUYZ01000026.1"/>
</dbReference>
<protein>
    <submittedName>
        <fullName evidence="3">ParE toxin of type II toxin-antitoxin system, parDE</fullName>
    </submittedName>
</protein>
<gene>
    <name evidence="3" type="ORF">SAMN05660477_03168</name>
</gene>
<sequence>MKSGYNIFWTPNSKNELKKTIEYLEKNFTEKEIKKLVQNIESTTELISQNPNLFPKSDNVNIHKVVILKYNSMYYRVKNENIEILSFFSNRQSPKKRKI</sequence>
<dbReference type="Proteomes" id="UP000191112">
    <property type="component" value="Unassembled WGS sequence"/>
</dbReference>
<proteinExistence type="predicted"/>